<accession>A0A1Q6FBC0</accession>
<evidence type="ECO:0000313" key="7">
    <source>
        <dbReference type="EMBL" id="OKY96167.1"/>
    </source>
</evidence>
<evidence type="ECO:0000256" key="5">
    <source>
        <dbReference type="ARBA" id="ARBA00037974"/>
    </source>
</evidence>
<reference evidence="7 8" key="1">
    <citation type="journal article" date="2016" name="Nat. Biotechnol.">
        <title>Measurement of bacterial replication rates in microbial communities.</title>
        <authorList>
            <person name="Brown C.T."/>
            <person name="Olm M.R."/>
            <person name="Thomas B.C."/>
            <person name="Banfield J.F."/>
        </authorList>
    </citation>
    <scope>NUCLEOTIDE SEQUENCE [LARGE SCALE GENOMIC DNA]</scope>
    <source>
        <strain evidence="7">CAG:67_53_122</strain>
    </source>
</reference>
<dbReference type="InterPro" id="IPR004839">
    <property type="entry name" value="Aminotransferase_I/II_large"/>
</dbReference>
<dbReference type="InterPro" id="IPR015422">
    <property type="entry name" value="PyrdxlP-dep_Trfase_small"/>
</dbReference>
<dbReference type="PANTHER" id="PTHR43525:SF1">
    <property type="entry name" value="PROTEIN MALY"/>
    <property type="match status" value="1"/>
</dbReference>
<comment type="cofactor">
    <cofactor evidence="1">
        <name>pyridoxal 5'-phosphate</name>
        <dbReference type="ChEBI" id="CHEBI:597326"/>
    </cofactor>
</comment>
<protein>
    <recommendedName>
        <fullName evidence="2">cysteine-S-conjugate beta-lyase</fullName>
        <ecNumber evidence="2">4.4.1.13</ecNumber>
    </recommendedName>
</protein>
<sequence>MKYNFDEIIPRRGTNSVKWDLATDERVLPMWVADMDFRAAPPVLDALERRLRHGVFGYTKVPDAYFEAVKGWFGKRHGFRIENEWILPTTGVIPALSVILMALTEPGDKVILQTPVYNCFFAVLERTGRQPLANPLINENGAYRMDFEDLERKAADPQAKLIFLCNPHNPAGRAWTAEELTRLGEICLRHGVTVISDEIHCDLTLDGHRHIPFASLNEEFLRHSVTCTAPSKTFNIAGLQAANIIAADPEMRRKIDRQLVDNELHALNAFAVEALIAAYNEGGEWLDELKKYLWENYEYLRDFFTRHLPALPVTPLEATYLVWVDCRTLKRPTTEIARQLLEEGHVWINEGEMYAGEGFLRINIACPRKTLAEGLERIRKVLG</sequence>
<dbReference type="EC" id="4.4.1.13" evidence="2"/>
<dbReference type="EMBL" id="MNQH01000002">
    <property type="protein sequence ID" value="OKY96167.1"/>
    <property type="molecule type" value="Genomic_DNA"/>
</dbReference>
<proteinExistence type="inferred from homology"/>
<feature type="domain" description="Aminotransferase class I/classII large" evidence="6">
    <location>
        <begin position="53"/>
        <end position="378"/>
    </location>
</feature>
<evidence type="ECO:0000256" key="2">
    <source>
        <dbReference type="ARBA" id="ARBA00012224"/>
    </source>
</evidence>
<dbReference type="RefSeq" id="WP_278338989.1">
    <property type="nucleotide sequence ID" value="NZ_DBGBHC010000008.1"/>
</dbReference>
<dbReference type="InterPro" id="IPR051798">
    <property type="entry name" value="Class-II_PLP-Dep_Aminotrans"/>
</dbReference>
<evidence type="ECO:0000259" key="6">
    <source>
        <dbReference type="Pfam" id="PF00155"/>
    </source>
</evidence>
<dbReference type="CDD" id="cd00609">
    <property type="entry name" value="AAT_like"/>
    <property type="match status" value="1"/>
</dbReference>
<keyword evidence="3" id="KW-0663">Pyridoxal phosphate</keyword>
<dbReference type="GO" id="GO:0047804">
    <property type="term" value="F:cysteine-S-conjugate beta-lyase activity"/>
    <property type="evidence" value="ECO:0007669"/>
    <property type="project" value="UniProtKB-EC"/>
</dbReference>
<evidence type="ECO:0000256" key="1">
    <source>
        <dbReference type="ARBA" id="ARBA00001933"/>
    </source>
</evidence>
<dbReference type="InterPro" id="IPR015421">
    <property type="entry name" value="PyrdxlP-dep_Trfase_major"/>
</dbReference>
<organism evidence="7 8">
    <name type="scientific">Alistipes putredinis</name>
    <dbReference type="NCBI Taxonomy" id="28117"/>
    <lineage>
        <taxon>Bacteria</taxon>
        <taxon>Pseudomonadati</taxon>
        <taxon>Bacteroidota</taxon>
        <taxon>Bacteroidia</taxon>
        <taxon>Bacteroidales</taxon>
        <taxon>Rikenellaceae</taxon>
        <taxon>Alistipes</taxon>
    </lineage>
</organism>
<dbReference type="AlphaFoldDB" id="A0A1Q6FBC0"/>
<dbReference type="Gene3D" id="3.90.1150.10">
    <property type="entry name" value="Aspartate Aminotransferase, domain 1"/>
    <property type="match status" value="1"/>
</dbReference>
<comment type="caution">
    <text evidence="7">The sequence shown here is derived from an EMBL/GenBank/DDBJ whole genome shotgun (WGS) entry which is preliminary data.</text>
</comment>
<dbReference type="InterPro" id="IPR015424">
    <property type="entry name" value="PyrdxlP-dep_Trfase"/>
</dbReference>
<name>A0A1Q6FBC0_9BACT</name>
<comment type="similarity">
    <text evidence="5">Belongs to the class-II pyridoxal-phosphate-dependent aminotransferase family. MalY/PatB cystathionine beta-lyase subfamily.</text>
</comment>
<keyword evidence="4 7" id="KW-0456">Lyase</keyword>
<dbReference type="InterPro" id="IPR027619">
    <property type="entry name" value="C-S_lyase_PatB-like"/>
</dbReference>
<dbReference type="GO" id="GO:0030170">
    <property type="term" value="F:pyridoxal phosphate binding"/>
    <property type="evidence" value="ECO:0007669"/>
    <property type="project" value="InterPro"/>
</dbReference>
<evidence type="ECO:0000256" key="3">
    <source>
        <dbReference type="ARBA" id="ARBA00022898"/>
    </source>
</evidence>
<dbReference type="PANTHER" id="PTHR43525">
    <property type="entry name" value="PROTEIN MALY"/>
    <property type="match status" value="1"/>
</dbReference>
<dbReference type="Proteomes" id="UP000187417">
    <property type="component" value="Unassembled WGS sequence"/>
</dbReference>
<dbReference type="NCBIfam" id="TIGR04350">
    <property type="entry name" value="C_S_lyase_PatB"/>
    <property type="match status" value="1"/>
</dbReference>
<evidence type="ECO:0000313" key="8">
    <source>
        <dbReference type="Proteomes" id="UP000187417"/>
    </source>
</evidence>
<gene>
    <name evidence="7" type="ORF">BHV66_02230</name>
</gene>
<dbReference type="SUPFAM" id="SSF53383">
    <property type="entry name" value="PLP-dependent transferases"/>
    <property type="match status" value="1"/>
</dbReference>
<dbReference type="Pfam" id="PF00155">
    <property type="entry name" value="Aminotran_1_2"/>
    <property type="match status" value="1"/>
</dbReference>
<evidence type="ECO:0000256" key="4">
    <source>
        <dbReference type="ARBA" id="ARBA00023239"/>
    </source>
</evidence>
<dbReference type="Gene3D" id="3.40.640.10">
    <property type="entry name" value="Type I PLP-dependent aspartate aminotransferase-like (Major domain)"/>
    <property type="match status" value="1"/>
</dbReference>
<dbReference type="STRING" id="28117.BHV66_02230"/>